<sequence length="277" mass="29690">MQTGSTCSDAKELSTVEEDEQLGTKQRKKPCIVRSEIEQDTEATAVNAGSGTEENDSASRPLTCLLRTRSLHPLPSNAAPSPHIVTAPPRITTETEGNLCTAAPSHPTLLQDLLCKHLGSPLQSPSHSTDPAHQLSSSTPITLAKQSSHILHAANNVVESDLRPTQQQPAKLPNAFQTTNQQRDCGATRAQAGSSCFQAGSSHPQAGPSCPQAGLSRPCAQHQDHLHSSPEKSTLESESEDPEELAMQAEIQEDNKLLMSQQSVTFVVNPMPFITQE</sequence>
<gene>
    <name evidence="2" type="ORF">BDP27DRAFT_1413022</name>
</gene>
<feature type="compositionally biased region" description="Basic and acidic residues" evidence="1">
    <location>
        <begin position="222"/>
        <end position="235"/>
    </location>
</feature>
<organism evidence="2 3">
    <name type="scientific">Rhodocollybia butyracea</name>
    <dbReference type="NCBI Taxonomy" id="206335"/>
    <lineage>
        <taxon>Eukaryota</taxon>
        <taxon>Fungi</taxon>
        <taxon>Dikarya</taxon>
        <taxon>Basidiomycota</taxon>
        <taxon>Agaricomycotina</taxon>
        <taxon>Agaricomycetes</taxon>
        <taxon>Agaricomycetidae</taxon>
        <taxon>Agaricales</taxon>
        <taxon>Marasmiineae</taxon>
        <taxon>Omphalotaceae</taxon>
        <taxon>Rhodocollybia</taxon>
    </lineage>
</organism>
<evidence type="ECO:0000313" key="3">
    <source>
        <dbReference type="Proteomes" id="UP000772434"/>
    </source>
</evidence>
<dbReference type="Proteomes" id="UP000772434">
    <property type="component" value="Unassembled WGS sequence"/>
</dbReference>
<reference evidence="2" key="1">
    <citation type="submission" date="2020-11" db="EMBL/GenBank/DDBJ databases">
        <authorList>
            <consortium name="DOE Joint Genome Institute"/>
            <person name="Ahrendt S."/>
            <person name="Riley R."/>
            <person name="Andreopoulos W."/>
            <person name="Labutti K."/>
            <person name="Pangilinan J."/>
            <person name="Ruiz-Duenas F.J."/>
            <person name="Barrasa J.M."/>
            <person name="Sanchez-Garcia M."/>
            <person name="Camarero S."/>
            <person name="Miyauchi S."/>
            <person name="Serrano A."/>
            <person name="Linde D."/>
            <person name="Babiker R."/>
            <person name="Drula E."/>
            <person name="Ayuso-Fernandez I."/>
            <person name="Pacheco R."/>
            <person name="Padilla G."/>
            <person name="Ferreira P."/>
            <person name="Barriuso J."/>
            <person name="Kellner H."/>
            <person name="Castanera R."/>
            <person name="Alfaro M."/>
            <person name="Ramirez L."/>
            <person name="Pisabarro A.G."/>
            <person name="Kuo A."/>
            <person name="Tritt A."/>
            <person name="Lipzen A."/>
            <person name="He G."/>
            <person name="Yan M."/>
            <person name="Ng V."/>
            <person name="Cullen D."/>
            <person name="Martin F."/>
            <person name="Rosso M.-N."/>
            <person name="Henrissat B."/>
            <person name="Hibbett D."/>
            <person name="Martinez A.T."/>
            <person name="Grigoriev I.V."/>
        </authorList>
    </citation>
    <scope>NUCLEOTIDE SEQUENCE</scope>
    <source>
        <strain evidence="2">AH 40177</strain>
    </source>
</reference>
<feature type="region of interest" description="Disordered" evidence="1">
    <location>
        <begin position="195"/>
        <end position="245"/>
    </location>
</feature>
<feature type="compositionally biased region" description="Polar residues" evidence="1">
    <location>
        <begin position="42"/>
        <end position="52"/>
    </location>
</feature>
<feature type="region of interest" description="Disordered" evidence="1">
    <location>
        <begin position="120"/>
        <end position="139"/>
    </location>
</feature>
<protein>
    <submittedName>
        <fullName evidence="2">Uncharacterized protein</fullName>
    </submittedName>
</protein>
<proteinExistence type="predicted"/>
<feature type="region of interest" description="Disordered" evidence="1">
    <location>
        <begin position="1"/>
        <end position="62"/>
    </location>
</feature>
<comment type="caution">
    <text evidence="2">The sequence shown here is derived from an EMBL/GenBank/DDBJ whole genome shotgun (WGS) entry which is preliminary data.</text>
</comment>
<feature type="compositionally biased region" description="Polar residues" evidence="1">
    <location>
        <begin position="195"/>
        <end position="204"/>
    </location>
</feature>
<dbReference type="EMBL" id="JADNRY010000002">
    <property type="protein sequence ID" value="KAF9078100.1"/>
    <property type="molecule type" value="Genomic_DNA"/>
</dbReference>
<accession>A0A9P5QCE4</accession>
<name>A0A9P5QCE4_9AGAR</name>
<evidence type="ECO:0000256" key="1">
    <source>
        <dbReference type="SAM" id="MobiDB-lite"/>
    </source>
</evidence>
<keyword evidence="3" id="KW-1185">Reference proteome</keyword>
<evidence type="ECO:0000313" key="2">
    <source>
        <dbReference type="EMBL" id="KAF9078100.1"/>
    </source>
</evidence>
<dbReference type="AlphaFoldDB" id="A0A9P5QCE4"/>
<feature type="compositionally biased region" description="Polar residues" evidence="1">
    <location>
        <begin position="121"/>
        <end position="139"/>
    </location>
</feature>